<keyword evidence="4" id="KW-0067">ATP-binding</keyword>
<comment type="similarity">
    <text evidence="1">Belongs to the ABC transporter superfamily.</text>
</comment>
<keyword evidence="2" id="KW-0813">Transport</keyword>
<comment type="caution">
    <text evidence="6">The sequence shown here is derived from an EMBL/GenBank/DDBJ whole genome shotgun (WGS) entry which is preliminary data.</text>
</comment>
<keyword evidence="7" id="KW-1185">Reference proteome</keyword>
<dbReference type="CDD" id="cd03230">
    <property type="entry name" value="ABC_DR_subfamily_A"/>
    <property type="match status" value="1"/>
</dbReference>
<evidence type="ECO:0000259" key="5">
    <source>
        <dbReference type="PROSITE" id="PS50893"/>
    </source>
</evidence>
<evidence type="ECO:0000313" key="7">
    <source>
        <dbReference type="Proteomes" id="UP000018466"/>
    </source>
</evidence>
<dbReference type="InterPro" id="IPR027417">
    <property type="entry name" value="P-loop_NTPase"/>
</dbReference>
<dbReference type="AlphaFoldDB" id="A0AA36Y433"/>
<dbReference type="Proteomes" id="UP000018466">
    <property type="component" value="Unassembled WGS sequence"/>
</dbReference>
<evidence type="ECO:0000256" key="4">
    <source>
        <dbReference type="ARBA" id="ARBA00022840"/>
    </source>
</evidence>
<gene>
    <name evidence="6" type="ORF">HMPREF9623_01630</name>
</gene>
<dbReference type="GO" id="GO:0005524">
    <property type="term" value="F:ATP binding"/>
    <property type="evidence" value="ECO:0007669"/>
    <property type="project" value="UniProtKB-KW"/>
</dbReference>
<dbReference type="SMART" id="SM00382">
    <property type="entry name" value="AAA"/>
    <property type="match status" value="1"/>
</dbReference>
<dbReference type="Pfam" id="PF00005">
    <property type="entry name" value="ABC_tran"/>
    <property type="match status" value="1"/>
</dbReference>
<protein>
    <recommendedName>
        <fullName evidence="5">ABC transporter domain-containing protein</fullName>
    </recommendedName>
</protein>
<evidence type="ECO:0000313" key="6">
    <source>
        <dbReference type="EMBL" id="EHO16084.1"/>
    </source>
</evidence>
<accession>A0AA36Y433</accession>
<dbReference type="Gene3D" id="3.40.50.300">
    <property type="entry name" value="P-loop containing nucleotide triphosphate hydrolases"/>
    <property type="match status" value="1"/>
</dbReference>
<dbReference type="EMBL" id="AGEL01000013">
    <property type="protein sequence ID" value="EHO16084.1"/>
    <property type="molecule type" value="Genomic_DNA"/>
</dbReference>
<dbReference type="GO" id="GO:0016887">
    <property type="term" value="F:ATP hydrolysis activity"/>
    <property type="evidence" value="ECO:0007669"/>
    <property type="project" value="InterPro"/>
</dbReference>
<organism evidence="6 7">
    <name type="scientific">Stomatobaculum longum</name>
    <dbReference type="NCBI Taxonomy" id="796942"/>
    <lineage>
        <taxon>Bacteria</taxon>
        <taxon>Bacillati</taxon>
        <taxon>Bacillota</taxon>
        <taxon>Clostridia</taxon>
        <taxon>Lachnospirales</taxon>
        <taxon>Lachnospiraceae</taxon>
        <taxon>Stomatobaculum</taxon>
    </lineage>
</organism>
<dbReference type="GeneID" id="86941355"/>
<dbReference type="PROSITE" id="PS50893">
    <property type="entry name" value="ABC_TRANSPORTER_2"/>
    <property type="match status" value="1"/>
</dbReference>
<dbReference type="InterPro" id="IPR003593">
    <property type="entry name" value="AAA+_ATPase"/>
</dbReference>
<proteinExistence type="inferred from homology"/>
<dbReference type="InterPro" id="IPR017871">
    <property type="entry name" value="ABC_transporter-like_CS"/>
</dbReference>
<sequence length="320" mass="35239">MLVFSDVRKSYRNLEVLKGLTLSVPRGSLFGLMGQNGAGKTTLLRIAAGLLALDSGELLVGGIDVRRDPARAKRLIGFVPDGFGAYDNMSVAEYMSFFASCFGLYGRSARLRTEDLLQRVGLSARQDSLVTELSKGMQQRLSLARALIHDPELLVLDEPTNGLDPGSRFSLRELLGELSESGKTILLSSHVLSELSEICTDIAVLDKGRVRATGEVQEILRQIANSNPLRVAVLNGEKTALRMFRTNPCVRAVMQEGKQFHLEFIGSPEDEASLLQQLIDAEVPVKSFVREPGTLESFFLNMTVGREERIIVHDEDESDM</sequence>
<dbReference type="PANTHER" id="PTHR43335:SF3">
    <property type="entry name" value="ABC TRANSPORTER"/>
    <property type="match status" value="1"/>
</dbReference>
<evidence type="ECO:0000256" key="1">
    <source>
        <dbReference type="ARBA" id="ARBA00005417"/>
    </source>
</evidence>
<dbReference type="SUPFAM" id="SSF52540">
    <property type="entry name" value="P-loop containing nucleoside triphosphate hydrolases"/>
    <property type="match status" value="1"/>
</dbReference>
<dbReference type="PANTHER" id="PTHR43335">
    <property type="entry name" value="ABC TRANSPORTER, ATP-BINDING PROTEIN"/>
    <property type="match status" value="1"/>
</dbReference>
<evidence type="ECO:0000256" key="2">
    <source>
        <dbReference type="ARBA" id="ARBA00022448"/>
    </source>
</evidence>
<keyword evidence="3" id="KW-0547">Nucleotide-binding</keyword>
<feature type="domain" description="ABC transporter" evidence="5">
    <location>
        <begin position="2"/>
        <end position="232"/>
    </location>
</feature>
<evidence type="ECO:0000256" key="3">
    <source>
        <dbReference type="ARBA" id="ARBA00022741"/>
    </source>
</evidence>
<dbReference type="RefSeq" id="WP_009533462.1">
    <property type="nucleotide sequence ID" value="NZ_JH590863.1"/>
</dbReference>
<dbReference type="InterPro" id="IPR003439">
    <property type="entry name" value="ABC_transporter-like_ATP-bd"/>
</dbReference>
<dbReference type="PROSITE" id="PS00211">
    <property type="entry name" value="ABC_TRANSPORTER_1"/>
    <property type="match status" value="1"/>
</dbReference>
<reference evidence="6 7" key="1">
    <citation type="submission" date="2011-10" db="EMBL/GenBank/DDBJ databases">
        <title>The Genome Sequence of Lachnospiraceae bacterium ACC2.</title>
        <authorList>
            <consortium name="The Broad Institute Genome Sequencing Platform"/>
            <person name="Earl A."/>
            <person name="Ward D."/>
            <person name="Feldgarden M."/>
            <person name="Gevers D."/>
            <person name="Sizova M."/>
            <person name="Hazen A."/>
            <person name="Epstein S."/>
            <person name="Young S.K."/>
            <person name="Zeng Q."/>
            <person name="Gargeya S."/>
            <person name="Fitzgerald M."/>
            <person name="Haas B."/>
            <person name="Abouelleil A."/>
            <person name="Alvarado L."/>
            <person name="Arachchi H.M."/>
            <person name="Berlin A."/>
            <person name="Brown A."/>
            <person name="Chapman S.B."/>
            <person name="Chen Z."/>
            <person name="Dunbar C."/>
            <person name="Freedman E."/>
            <person name="Gearin G."/>
            <person name="Goldberg J."/>
            <person name="Griggs A."/>
            <person name="Gujja S."/>
            <person name="Heiman D."/>
            <person name="Howarth C."/>
            <person name="Larson L."/>
            <person name="Lui A."/>
            <person name="MacDonald P.J.P."/>
            <person name="Montmayeur A."/>
            <person name="Murphy C."/>
            <person name="Neiman D."/>
            <person name="Pearson M."/>
            <person name="Priest M."/>
            <person name="Roberts A."/>
            <person name="Saif S."/>
            <person name="Shea T."/>
            <person name="Shenoy N."/>
            <person name="Sisk P."/>
            <person name="Stolte C."/>
            <person name="Sykes S."/>
            <person name="Wortman J."/>
            <person name="Nusbaum C."/>
            <person name="Birren B."/>
        </authorList>
    </citation>
    <scope>NUCLEOTIDE SEQUENCE [LARGE SCALE GENOMIC DNA]</scope>
    <source>
        <strain evidence="6 7">ACC2</strain>
    </source>
</reference>
<name>A0AA36Y433_9FIRM</name>